<dbReference type="InParanoid" id="I7MGR5"/>
<reference evidence="5" key="1">
    <citation type="journal article" date="2006" name="PLoS Biol.">
        <title>Macronuclear genome sequence of the ciliate Tetrahymena thermophila, a model eukaryote.</title>
        <authorList>
            <person name="Eisen J.A."/>
            <person name="Coyne R.S."/>
            <person name="Wu M."/>
            <person name="Wu D."/>
            <person name="Thiagarajan M."/>
            <person name="Wortman J.R."/>
            <person name="Badger J.H."/>
            <person name="Ren Q."/>
            <person name="Amedeo P."/>
            <person name="Jones K.M."/>
            <person name="Tallon L.J."/>
            <person name="Delcher A.L."/>
            <person name="Salzberg S.L."/>
            <person name="Silva J.C."/>
            <person name="Haas B.J."/>
            <person name="Majoros W.H."/>
            <person name="Farzad M."/>
            <person name="Carlton J.M."/>
            <person name="Smith R.K. Jr."/>
            <person name="Garg J."/>
            <person name="Pearlman R.E."/>
            <person name="Karrer K.M."/>
            <person name="Sun L."/>
            <person name="Manning G."/>
            <person name="Elde N.C."/>
            <person name="Turkewitz A.P."/>
            <person name="Asai D.J."/>
            <person name="Wilkes D.E."/>
            <person name="Wang Y."/>
            <person name="Cai H."/>
            <person name="Collins K."/>
            <person name="Stewart B.A."/>
            <person name="Lee S.R."/>
            <person name="Wilamowska K."/>
            <person name="Weinberg Z."/>
            <person name="Ruzzo W.L."/>
            <person name="Wloga D."/>
            <person name="Gaertig J."/>
            <person name="Frankel J."/>
            <person name="Tsao C.-C."/>
            <person name="Gorovsky M.A."/>
            <person name="Keeling P.J."/>
            <person name="Waller R.F."/>
            <person name="Patron N.J."/>
            <person name="Cherry J.M."/>
            <person name="Stover N.A."/>
            <person name="Krieger C.J."/>
            <person name="del Toro C."/>
            <person name="Ryder H.F."/>
            <person name="Williamson S.C."/>
            <person name="Barbeau R.A."/>
            <person name="Hamilton E.P."/>
            <person name="Orias E."/>
        </authorList>
    </citation>
    <scope>NUCLEOTIDE SEQUENCE [LARGE SCALE GENOMIC DNA]</scope>
    <source>
        <strain evidence="5">SB210</strain>
    </source>
</reference>
<evidence type="ECO:0000313" key="5">
    <source>
        <dbReference type="Proteomes" id="UP000009168"/>
    </source>
</evidence>
<proteinExistence type="predicted"/>
<accession>I7MGR5</accession>
<name>I7MGR5_TETTS</name>
<evidence type="ECO:0000256" key="3">
    <source>
        <dbReference type="PROSITE-ProRule" id="PRU00023"/>
    </source>
</evidence>
<keyword evidence="2 3" id="KW-0040">ANK repeat</keyword>
<evidence type="ECO:0000313" key="4">
    <source>
        <dbReference type="EMBL" id="EAS01945.2"/>
    </source>
</evidence>
<dbReference type="RefSeq" id="XP_001022190.2">
    <property type="nucleotide sequence ID" value="XM_001022190.2"/>
</dbReference>
<keyword evidence="5" id="KW-1185">Reference proteome</keyword>
<dbReference type="PANTHER" id="PTHR24134">
    <property type="entry name" value="ANKYRIN REPEAT-CONTAINING PROTEIN DDB_G0279043"/>
    <property type="match status" value="1"/>
</dbReference>
<feature type="repeat" description="ANK" evidence="3">
    <location>
        <begin position="526"/>
        <end position="558"/>
    </location>
</feature>
<dbReference type="PROSITE" id="PS50088">
    <property type="entry name" value="ANK_REPEAT"/>
    <property type="match status" value="1"/>
</dbReference>
<protein>
    <submittedName>
        <fullName evidence="4">Ankyrin domain protein</fullName>
    </submittedName>
</protein>
<dbReference type="InterPro" id="IPR002110">
    <property type="entry name" value="Ankyrin_rpt"/>
</dbReference>
<dbReference type="SUPFAM" id="SSF48403">
    <property type="entry name" value="Ankyrin repeat"/>
    <property type="match status" value="1"/>
</dbReference>
<evidence type="ECO:0000256" key="1">
    <source>
        <dbReference type="ARBA" id="ARBA00022737"/>
    </source>
</evidence>
<sequence length="639" mass="74684">MDTNKKIYQNGRVKSHSLASNYSAQISSTSTNTNFYVQTFHLISPQSNKNSTSKFYFPKNNNGEEEDIKHIQNIQYQHQNQKQLKSLSYLTNNIIEKQTRSRSKSNKHFILSDLLKASQSSKDFKTLPSPSQIQSSRSCINEKYNQQFLNINSQIDFQPSLSQSINFQPENNTRSFLIKQQHQSKTNFQNNISISKLIQQIDMQRNNLSSILSKDSVQKNKNSISNHSQLQQTQLERSLKDFDVSIENDDHQYSINQRNKMQKKLGSIIKNQSDKSLDQNLQKFQDKFVNQNNNKTNVLATKLLKKNDSDQTKKLQIEANYEKNSIQTKETNKIANFFNIFKDSPKYDDIKFKLNVPTCFKNVFKQEKSPNSKQTQMQLLQTSFNIKLRTKQIQYRCLKLKHSQKNQHKDQNTYQNYQNVNHKIEDNKKIQGQEVIHQTKEQIVCQNQRNKLSPGQALTALRKAIYHLKSINVKIEDFSQAQIFSSKPFQKKFSYELIQAAKLGDIMKVIECLNENRFLVFDFDYIYQTALHWATKRNHYQIVDILIKNGADVNQKDIMGRTPLFFALKAGLEKICLLLLENKASPWSTSQLNYLKAANENIQIILYLNKFKQIDIILGMIPKQKHQLVWQKYIQTLKS</sequence>
<dbReference type="Gene3D" id="1.25.40.20">
    <property type="entry name" value="Ankyrin repeat-containing domain"/>
    <property type="match status" value="1"/>
</dbReference>
<gene>
    <name evidence="4" type="ORF">TTHERM_00499320</name>
</gene>
<dbReference type="InterPro" id="IPR036770">
    <property type="entry name" value="Ankyrin_rpt-contain_sf"/>
</dbReference>
<dbReference type="KEGG" id="tet:TTHERM_00499320"/>
<dbReference type="STRING" id="312017.I7MGR5"/>
<organism evidence="4 5">
    <name type="scientific">Tetrahymena thermophila (strain SB210)</name>
    <dbReference type="NCBI Taxonomy" id="312017"/>
    <lineage>
        <taxon>Eukaryota</taxon>
        <taxon>Sar</taxon>
        <taxon>Alveolata</taxon>
        <taxon>Ciliophora</taxon>
        <taxon>Intramacronucleata</taxon>
        <taxon>Oligohymenophorea</taxon>
        <taxon>Hymenostomatida</taxon>
        <taxon>Tetrahymenina</taxon>
        <taxon>Tetrahymenidae</taxon>
        <taxon>Tetrahymena</taxon>
    </lineage>
</organism>
<dbReference type="OrthoDB" id="313274at2759"/>
<dbReference type="Pfam" id="PF12796">
    <property type="entry name" value="Ank_2"/>
    <property type="match status" value="1"/>
</dbReference>
<keyword evidence="1" id="KW-0677">Repeat</keyword>
<dbReference type="PROSITE" id="PS50297">
    <property type="entry name" value="ANK_REP_REGION"/>
    <property type="match status" value="1"/>
</dbReference>
<dbReference type="AlphaFoldDB" id="I7MGR5"/>
<dbReference type="PANTHER" id="PTHR24134:SF9">
    <property type="entry name" value="ANKYRIN REPEAT AND SOCS BOX PROTEIN 8"/>
    <property type="match status" value="1"/>
</dbReference>
<dbReference type="Proteomes" id="UP000009168">
    <property type="component" value="Unassembled WGS sequence"/>
</dbReference>
<evidence type="ECO:0000256" key="2">
    <source>
        <dbReference type="ARBA" id="ARBA00023043"/>
    </source>
</evidence>
<dbReference type="SMART" id="SM00248">
    <property type="entry name" value="ANK"/>
    <property type="match status" value="2"/>
</dbReference>
<dbReference type="EMBL" id="GG662548">
    <property type="protein sequence ID" value="EAS01945.2"/>
    <property type="molecule type" value="Genomic_DNA"/>
</dbReference>
<dbReference type="GeneID" id="7838158"/>